<gene>
    <name evidence="2" type="ORF">H9871_04970</name>
</gene>
<organism evidence="2 3">
    <name type="scientific">Candidatus Nesterenkonia stercoripullorum</name>
    <dbReference type="NCBI Taxonomy" id="2838701"/>
    <lineage>
        <taxon>Bacteria</taxon>
        <taxon>Bacillati</taxon>
        <taxon>Actinomycetota</taxon>
        <taxon>Actinomycetes</taxon>
        <taxon>Micrococcales</taxon>
        <taxon>Micrococcaceae</taxon>
        <taxon>Nesterenkonia</taxon>
    </lineage>
</organism>
<dbReference type="Pfam" id="PF01263">
    <property type="entry name" value="Aldose_epim"/>
    <property type="match status" value="1"/>
</dbReference>
<sequence>MNEALSSVTLSAGDYTAEIGLRGGQLLRLTHGEDNLIVPATSGAAGYPGAVLAPWPNRVAEATYAHQDIVYDLEANEERTGAALHGLLTDVDLTVRAEHDDHTELAGIIEPTSGYPFRVEVVLFYRLSPATGLASTFMARYRPDEESTAGEADADNSESEEADVLEEDGAAAEDAAAEDAALEDAVTEDAAEDPVLEDAVVADESAGHLGHEDAARVQDEPDSAAEPADAAEASAEAELSTEGELSTEDDRELAADDEMTDDAESAQDAEGPSDVEPLDDSEPSEDAELSEEAEPSEDAAAAPAEADPLTAPFGAGFHPYLTAAGAALHECRLRLPARTVLTTATSGHVEGREAVAGDFDLSRGPLLGDRTIDHAYTDLPEEGWFA</sequence>
<dbReference type="InterPro" id="IPR011013">
    <property type="entry name" value="Gal_mutarotase_sf_dom"/>
</dbReference>
<name>A0A9D1USJ0_9MICC</name>
<accession>A0A9D1USJ0</accession>
<feature type="non-terminal residue" evidence="2">
    <location>
        <position position="386"/>
    </location>
</feature>
<dbReference type="InterPro" id="IPR014718">
    <property type="entry name" value="GH-type_carb-bd"/>
</dbReference>
<feature type="region of interest" description="Disordered" evidence="1">
    <location>
        <begin position="208"/>
        <end position="310"/>
    </location>
</feature>
<dbReference type="Gene3D" id="2.70.98.10">
    <property type="match status" value="2"/>
</dbReference>
<feature type="region of interest" description="Disordered" evidence="1">
    <location>
        <begin position="144"/>
        <end position="192"/>
    </location>
</feature>
<feature type="compositionally biased region" description="Acidic residues" evidence="1">
    <location>
        <begin position="146"/>
        <end position="192"/>
    </location>
</feature>
<evidence type="ECO:0000313" key="2">
    <source>
        <dbReference type="EMBL" id="HIW99475.1"/>
    </source>
</evidence>
<feature type="compositionally biased region" description="Acidic residues" evidence="1">
    <location>
        <begin position="239"/>
        <end position="297"/>
    </location>
</feature>
<protein>
    <recommendedName>
        <fullName evidence="4">Aldose 1-epimerase</fullName>
    </recommendedName>
</protein>
<dbReference type="Proteomes" id="UP000824151">
    <property type="component" value="Unassembled WGS sequence"/>
</dbReference>
<evidence type="ECO:0000256" key="1">
    <source>
        <dbReference type="SAM" id="MobiDB-lite"/>
    </source>
</evidence>
<dbReference type="GO" id="GO:0005975">
    <property type="term" value="P:carbohydrate metabolic process"/>
    <property type="evidence" value="ECO:0007669"/>
    <property type="project" value="InterPro"/>
</dbReference>
<feature type="compositionally biased region" description="Low complexity" evidence="1">
    <location>
        <begin position="298"/>
        <end position="310"/>
    </location>
</feature>
<feature type="compositionally biased region" description="Low complexity" evidence="1">
    <location>
        <begin position="224"/>
        <end position="238"/>
    </location>
</feature>
<proteinExistence type="predicted"/>
<comment type="caution">
    <text evidence="2">The sequence shown here is derived from an EMBL/GenBank/DDBJ whole genome shotgun (WGS) entry which is preliminary data.</text>
</comment>
<dbReference type="AlphaFoldDB" id="A0A9D1USJ0"/>
<reference evidence="2" key="1">
    <citation type="journal article" date="2021" name="PeerJ">
        <title>Extensive microbial diversity within the chicken gut microbiome revealed by metagenomics and culture.</title>
        <authorList>
            <person name="Gilroy R."/>
            <person name="Ravi A."/>
            <person name="Getino M."/>
            <person name="Pursley I."/>
            <person name="Horton D.L."/>
            <person name="Alikhan N.F."/>
            <person name="Baker D."/>
            <person name="Gharbi K."/>
            <person name="Hall N."/>
            <person name="Watson M."/>
            <person name="Adriaenssens E.M."/>
            <person name="Foster-Nyarko E."/>
            <person name="Jarju S."/>
            <person name="Secka A."/>
            <person name="Antonio M."/>
            <person name="Oren A."/>
            <person name="Chaudhuri R.R."/>
            <person name="La Ragione R."/>
            <person name="Hildebrand F."/>
            <person name="Pallen M.J."/>
        </authorList>
    </citation>
    <scope>NUCLEOTIDE SEQUENCE</scope>
    <source>
        <strain evidence="2">ChiHejej3B27-3195</strain>
    </source>
</reference>
<evidence type="ECO:0000313" key="3">
    <source>
        <dbReference type="Proteomes" id="UP000824151"/>
    </source>
</evidence>
<evidence type="ECO:0008006" key="4">
    <source>
        <dbReference type="Google" id="ProtNLM"/>
    </source>
</evidence>
<dbReference type="GO" id="GO:0016853">
    <property type="term" value="F:isomerase activity"/>
    <property type="evidence" value="ECO:0007669"/>
    <property type="project" value="InterPro"/>
</dbReference>
<dbReference type="GO" id="GO:0030246">
    <property type="term" value="F:carbohydrate binding"/>
    <property type="evidence" value="ECO:0007669"/>
    <property type="project" value="InterPro"/>
</dbReference>
<dbReference type="EMBL" id="DXGD01000180">
    <property type="protein sequence ID" value="HIW99475.1"/>
    <property type="molecule type" value="Genomic_DNA"/>
</dbReference>
<feature type="compositionally biased region" description="Basic and acidic residues" evidence="1">
    <location>
        <begin position="208"/>
        <end position="219"/>
    </location>
</feature>
<reference evidence="2" key="2">
    <citation type="submission" date="2021-04" db="EMBL/GenBank/DDBJ databases">
        <authorList>
            <person name="Gilroy R."/>
        </authorList>
    </citation>
    <scope>NUCLEOTIDE SEQUENCE</scope>
    <source>
        <strain evidence="2">ChiHejej3B27-3195</strain>
    </source>
</reference>
<dbReference type="SUPFAM" id="SSF74650">
    <property type="entry name" value="Galactose mutarotase-like"/>
    <property type="match status" value="2"/>
</dbReference>
<dbReference type="InterPro" id="IPR008183">
    <property type="entry name" value="Aldose_1/G6P_1-epimerase"/>
</dbReference>